<keyword evidence="3" id="KW-1185">Reference proteome</keyword>
<reference evidence="2" key="1">
    <citation type="journal article" date="2014" name="Int. J. Syst. Evol. Microbiol.">
        <title>Complete genome sequence of Corynebacterium casei LMG S-19264T (=DSM 44701T), isolated from a smear-ripened cheese.</title>
        <authorList>
            <consortium name="US DOE Joint Genome Institute (JGI-PGF)"/>
            <person name="Walter F."/>
            <person name="Albersmeier A."/>
            <person name="Kalinowski J."/>
            <person name="Ruckert C."/>
        </authorList>
    </citation>
    <scope>NUCLEOTIDE SEQUENCE</scope>
    <source>
        <strain evidence="2">KCTC 23430</strain>
    </source>
</reference>
<dbReference type="Gene3D" id="3.40.50.1110">
    <property type="entry name" value="SGNH hydrolase"/>
    <property type="match status" value="1"/>
</dbReference>
<feature type="domain" description="SGNH hydrolase-type esterase" evidence="1">
    <location>
        <begin position="2"/>
        <end position="159"/>
    </location>
</feature>
<dbReference type="InterPro" id="IPR051532">
    <property type="entry name" value="Ester_Hydrolysis_Enzymes"/>
</dbReference>
<dbReference type="InterPro" id="IPR013830">
    <property type="entry name" value="SGNH_hydro"/>
</dbReference>
<accession>A0A919CIW2</accession>
<dbReference type="AlphaFoldDB" id="A0A919CIW2"/>
<proteinExistence type="predicted"/>
<dbReference type="Pfam" id="PF13472">
    <property type="entry name" value="Lipase_GDSL_2"/>
    <property type="match status" value="1"/>
</dbReference>
<reference evidence="2" key="2">
    <citation type="submission" date="2020-09" db="EMBL/GenBank/DDBJ databases">
        <authorList>
            <person name="Sun Q."/>
            <person name="Kim S."/>
        </authorList>
    </citation>
    <scope>NUCLEOTIDE SEQUENCE</scope>
    <source>
        <strain evidence="2">KCTC 23430</strain>
    </source>
</reference>
<dbReference type="SUPFAM" id="SSF52266">
    <property type="entry name" value="SGNH hydrolase"/>
    <property type="match status" value="1"/>
</dbReference>
<protein>
    <submittedName>
        <fullName evidence="2">Arylesterase</fullName>
    </submittedName>
</protein>
<dbReference type="GO" id="GO:0004622">
    <property type="term" value="F:phosphatidylcholine lysophospholipase activity"/>
    <property type="evidence" value="ECO:0007669"/>
    <property type="project" value="TreeGrafter"/>
</dbReference>
<dbReference type="PANTHER" id="PTHR30383">
    <property type="entry name" value="THIOESTERASE 1/PROTEASE 1/LYSOPHOSPHOLIPASE L1"/>
    <property type="match status" value="1"/>
</dbReference>
<comment type="caution">
    <text evidence="2">The sequence shown here is derived from an EMBL/GenBank/DDBJ whole genome shotgun (WGS) entry which is preliminary data.</text>
</comment>
<dbReference type="EMBL" id="BMYM01000001">
    <property type="protein sequence ID" value="GHD28898.1"/>
    <property type="molecule type" value="Genomic_DNA"/>
</dbReference>
<name>A0A919CIW2_9GAMM</name>
<organism evidence="2 3">
    <name type="scientific">Parahalioglobus pacificus</name>
    <dbReference type="NCBI Taxonomy" id="930806"/>
    <lineage>
        <taxon>Bacteria</taxon>
        <taxon>Pseudomonadati</taxon>
        <taxon>Pseudomonadota</taxon>
        <taxon>Gammaproteobacteria</taxon>
        <taxon>Cellvibrionales</taxon>
        <taxon>Halieaceae</taxon>
        <taxon>Parahalioglobus</taxon>
    </lineage>
</organism>
<gene>
    <name evidence="2" type="primary">tesA</name>
    <name evidence="2" type="ORF">GCM10007053_08750</name>
</gene>
<sequence>MLGDSISAAYGMSLEEGWVALLADQLEASHPDTVVVNASISGETSGGGLRRLPQLLEQHQPRIVIIELGGNDGLRGYPVNRFRDNLREMAQLSQQAGARVIFLSMEIPPNYGSRYTRLFRESFGVVAEETGSVLGPFMLEGVATEPSLMQADGIHPTVEAQPALLNNVWPTLQSLLDEPAL</sequence>
<evidence type="ECO:0000259" key="1">
    <source>
        <dbReference type="Pfam" id="PF13472"/>
    </source>
</evidence>
<dbReference type="Proteomes" id="UP000644693">
    <property type="component" value="Unassembled WGS sequence"/>
</dbReference>
<evidence type="ECO:0000313" key="2">
    <source>
        <dbReference type="EMBL" id="GHD28898.1"/>
    </source>
</evidence>
<dbReference type="PANTHER" id="PTHR30383:SF24">
    <property type="entry name" value="THIOESTERASE 1_PROTEASE 1_LYSOPHOSPHOLIPASE L1"/>
    <property type="match status" value="1"/>
</dbReference>
<evidence type="ECO:0000313" key="3">
    <source>
        <dbReference type="Proteomes" id="UP000644693"/>
    </source>
</evidence>
<dbReference type="InterPro" id="IPR036514">
    <property type="entry name" value="SGNH_hydro_sf"/>
</dbReference>
<dbReference type="CDD" id="cd01822">
    <property type="entry name" value="Lysophospholipase_L1_like"/>
    <property type="match status" value="1"/>
</dbReference>